<feature type="non-terminal residue" evidence="8">
    <location>
        <position position="764"/>
    </location>
</feature>
<evidence type="ECO:0000313" key="8">
    <source>
        <dbReference type="EMBL" id="KGK39117.1"/>
    </source>
</evidence>
<evidence type="ECO:0000256" key="5">
    <source>
        <dbReference type="PROSITE-ProRule" id="PRU00282"/>
    </source>
</evidence>
<dbReference type="PROSITE" id="PS50275">
    <property type="entry name" value="SAC"/>
    <property type="match status" value="1"/>
</dbReference>
<evidence type="ECO:0000256" key="4">
    <source>
        <dbReference type="ARBA" id="ARBA00023136"/>
    </source>
</evidence>
<comment type="caution">
    <text evidence="8">The sequence shown here is derived from an EMBL/GenBank/DDBJ whole genome shotgun (WGS) entry which is preliminary data.</text>
</comment>
<dbReference type="AlphaFoldDB" id="A0A099P4F0"/>
<evidence type="ECO:0000256" key="6">
    <source>
        <dbReference type="SAM" id="Phobius"/>
    </source>
</evidence>
<dbReference type="VEuPathDB" id="FungiDB:C5L36_0B04370"/>
<dbReference type="eggNOG" id="KOG0566">
    <property type="taxonomic scope" value="Eukaryota"/>
</dbReference>
<dbReference type="InterPro" id="IPR023395">
    <property type="entry name" value="MCP_dom_sf"/>
</dbReference>
<dbReference type="Pfam" id="PF00153">
    <property type="entry name" value="Mito_carr"/>
    <property type="match status" value="3"/>
</dbReference>
<feature type="repeat" description="Solcar" evidence="5">
    <location>
        <begin position="212"/>
        <end position="297"/>
    </location>
</feature>
<feature type="repeat" description="Solcar" evidence="5">
    <location>
        <begin position="114"/>
        <end position="201"/>
    </location>
</feature>
<dbReference type="Gene3D" id="1.50.40.10">
    <property type="entry name" value="Mitochondrial carrier domain"/>
    <property type="match status" value="1"/>
</dbReference>
<feature type="transmembrane region" description="Helical" evidence="6">
    <location>
        <begin position="116"/>
        <end position="140"/>
    </location>
</feature>
<dbReference type="GO" id="GO:0034593">
    <property type="term" value="F:phosphatidylinositol bisphosphate phosphatase activity"/>
    <property type="evidence" value="ECO:0007669"/>
    <property type="project" value="UniProtKB-ARBA"/>
</dbReference>
<gene>
    <name evidence="8" type="ORF">JL09_g1765</name>
</gene>
<dbReference type="Proteomes" id="UP000029867">
    <property type="component" value="Unassembled WGS sequence"/>
</dbReference>
<dbReference type="HOGENOM" id="CLU_365466_0_0_1"/>
<dbReference type="GO" id="GO:0016020">
    <property type="term" value="C:membrane"/>
    <property type="evidence" value="ECO:0007669"/>
    <property type="project" value="UniProtKB-SubCell"/>
</dbReference>
<evidence type="ECO:0000259" key="7">
    <source>
        <dbReference type="PROSITE" id="PS50275"/>
    </source>
</evidence>
<reference evidence="9" key="1">
    <citation type="journal article" date="2014" name="Microb. Cell Fact.">
        <title>Exploiting Issatchenkia orientalis SD108 for succinic acid production.</title>
        <authorList>
            <person name="Xiao H."/>
            <person name="Shao Z."/>
            <person name="Jiang Y."/>
            <person name="Dole S."/>
            <person name="Zhao H."/>
        </authorList>
    </citation>
    <scope>NUCLEOTIDE SEQUENCE [LARGE SCALE GENOMIC DNA]</scope>
    <source>
        <strain evidence="9">SD108</strain>
    </source>
</reference>
<dbReference type="GO" id="GO:0043812">
    <property type="term" value="F:phosphatidylinositol-4-phosphate phosphatase activity"/>
    <property type="evidence" value="ECO:0007669"/>
    <property type="project" value="TreeGrafter"/>
</dbReference>
<dbReference type="SUPFAM" id="SSF103506">
    <property type="entry name" value="Mitochondrial carrier"/>
    <property type="match status" value="1"/>
</dbReference>
<keyword evidence="4 5" id="KW-0472">Membrane</keyword>
<accession>A0A099P4F0</accession>
<feature type="transmembrane region" description="Helical" evidence="6">
    <location>
        <begin position="77"/>
        <end position="95"/>
    </location>
</feature>
<sequence>MITPEITEGIAGLSAGFATTVITHPLDFFKLRLQLDTTSTSQWQAVHLIYKKLIKTSTNVNGRFSTSSFIAHLYRGIGPNLVGSTSAWAMYFYFYRRYKNSILALTRGSSDHHLKSYHYLCSAFLAGWTTSIITNPIWVIKTRMISTEKSQPGAYRSILHGIKEIYKREGLLGYYRGLTPAMLNVAQGAVQVSIYDLLKRSLVDPDASSEKLTTLQYVYASSLSKMVSTCLFYPLQVIRSRLQVVSGSNKLQSASKLCLAMYQTEGLLAYYKGLKCAIELIDRESFSSKSYKQLSRSKPQGFLGLIEMNNDIFLCVITSKLHVAQPLPHESIYKIVDVEFHSLTNDTWDFLDMNSNGYPNIENEPNGASSSIHNDYTPRIPQHPCWELRKLLSDGSFFYSTDFDLTSTLQGRGVHDRQRLSMDLFHTDYMWNDFMMEGIINYRNNLSEKQKLILDDDHFLTTVIRGFAETLNAQVDGKPCTITIISKQSWKRAGTRFNVRGVDDDGNVANFVETELIFTNHHYIFAFTQIRGSIPVFWEQDTALIAPKVQITRSFEAAQPTFAKHFEMLNSKYGPIHIVNLLSKTRSSEIELSETYKAHFKKLQSTTPDSVFFTDFDFHHETAKTYADATRLLPFLHDSFRAFDYFLYDNKRHIVVNEQKGTFRTNCLDCLDRTNVIQQVISLNALMEFLHSVHYHDFSNLKNRHSTLWADHGDRISQIYTGTNALKSSFSRSGKMGFAGALSDATKSISRIYINNFVDKGKQQ</sequence>
<dbReference type="PROSITE" id="PS50920">
    <property type="entry name" value="SOLCAR"/>
    <property type="match status" value="3"/>
</dbReference>
<dbReference type="GO" id="GO:0005783">
    <property type="term" value="C:endoplasmic reticulum"/>
    <property type="evidence" value="ECO:0007669"/>
    <property type="project" value="TreeGrafter"/>
</dbReference>
<protein>
    <recommendedName>
        <fullName evidence="7">SAC domain-containing protein</fullName>
    </recommendedName>
</protein>
<feature type="domain" description="SAC" evidence="7">
    <location>
        <begin position="388"/>
        <end position="722"/>
    </location>
</feature>
<name>A0A099P4F0_PICKU</name>
<dbReference type="EMBL" id="JQFK01000012">
    <property type="protein sequence ID" value="KGK39117.1"/>
    <property type="molecule type" value="Genomic_DNA"/>
</dbReference>
<dbReference type="PANTHER" id="PTHR45662:SF2">
    <property type="entry name" value="PHOSPHATIDYLINOSITOL-3-PHOSPHATASE SAC1"/>
    <property type="match status" value="1"/>
</dbReference>
<dbReference type="GO" id="GO:0046856">
    <property type="term" value="P:phosphatidylinositol dephosphorylation"/>
    <property type="evidence" value="ECO:0007669"/>
    <property type="project" value="TreeGrafter"/>
</dbReference>
<dbReference type="Pfam" id="PF02383">
    <property type="entry name" value="Syja_N"/>
    <property type="match status" value="1"/>
</dbReference>
<evidence type="ECO:0000256" key="2">
    <source>
        <dbReference type="ARBA" id="ARBA00022692"/>
    </source>
</evidence>
<keyword evidence="2 5" id="KW-0812">Transmembrane</keyword>
<evidence type="ECO:0000256" key="3">
    <source>
        <dbReference type="ARBA" id="ARBA00022989"/>
    </source>
</evidence>
<dbReference type="eggNOG" id="KOG0764">
    <property type="taxonomic scope" value="Eukaryota"/>
</dbReference>
<proteinExistence type="predicted"/>
<evidence type="ECO:0000313" key="9">
    <source>
        <dbReference type="Proteomes" id="UP000029867"/>
    </source>
</evidence>
<dbReference type="VEuPathDB" id="FungiDB:C5L36_0B09470"/>
<keyword evidence="3 6" id="KW-1133">Transmembrane helix</keyword>
<dbReference type="InterPro" id="IPR002013">
    <property type="entry name" value="SAC_dom"/>
</dbReference>
<evidence type="ECO:0000256" key="1">
    <source>
        <dbReference type="ARBA" id="ARBA00004141"/>
    </source>
</evidence>
<feature type="repeat" description="Solcar" evidence="5">
    <location>
        <begin position="3"/>
        <end position="101"/>
    </location>
</feature>
<organism evidence="8 9">
    <name type="scientific">Pichia kudriavzevii</name>
    <name type="common">Yeast</name>
    <name type="synonym">Issatchenkia orientalis</name>
    <dbReference type="NCBI Taxonomy" id="4909"/>
    <lineage>
        <taxon>Eukaryota</taxon>
        <taxon>Fungi</taxon>
        <taxon>Dikarya</taxon>
        <taxon>Ascomycota</taxon>
        <taxon>Saccharomycotina</taxon>
        <taxon>Pichiomycetes</taxon>
        <taxon>Pichiales</taxon>
        <taxon>Pichiaceae</taxon>
        <taxon>Pichia</taxon>
    </lineage>
</organism>
<dbReference type="InterPro" id="IPR018108">
    <property type="entry name" value="MCP_transmembrane"/>
</dbReference>
<dbReference type="PANTHER" id="PTHR45662">
    <property type="entry name" value="PHOSPHATIDYLINOSITIDE PHOSPHATASE SAC1"/>
    <property type="match status" value="1"/>
</dbReference>
<comment type="subcellular location">
    <subcellularLocation>
        <location evidence="1">Membrane</location>
        <topology evidence="1">Multi-pass membrane protein</topology>
    </subcellularLocation>
</comment>